<sequence>MPRSKLIKFSPLLAIVCLTVLATAVVSFSALATVAACWRQAAAPQRLELAAGNRAGPRQRFLSHADWEGAGQLLLYPADSEVPLASIRDWPLPDSLGPAAPFYASPLPLDSNYDGFVDQLVSVDLNGRVWLTAVFANHFGASSLLADLTHTDWRFIQTAGLFDLNLPLPLRPDGLPARYKLLLLVARNTGSGEDALVALRLPAVIAAPALVQFAELVDRSLLADSEHNNGLSYPQWQALMQAAGWWVRLSGQLTQPPQVIAGVIYSAVASSDFSAEDCASQSGAHNVVAMHLHSAGLVYNQRYFRLANGEGQLKLQQQNDGSAALILQSADQQQTVLSNLLTIAPACPDCTEVLRLEQFPRWLKLATYRQETGAH</sequence>
<keyword evidence="1" id="KW-0732">Signal</keyword>
<dbReference type="Proteomes" id="UP000034228">
    <property type="component" value="Unassembled WGS sequence"/>
</dbReference>
<feature type="signal peptide" evidence="1">
    <location>
        <begin position="1"/>
        <end position="32"/>
    </location>
</feature>
<keyword evidence="3" id="KW-1185">Reference proteome</keyword>
<dbReference type="OrthoDB" id="5756082at2"/>
<evidence type="ECO:0000313" key="3">
    <source>
        <dbReference type="Proteomes" id="UP000034228"/>
    </source>
</evidence>
<feature type="chain" id="PRO_5005644708" evidence="1">
    <location>
        <begin position="33"/>
        <end position="375"/>
    </location>
</feature>
<accession>A0A0M2VDJ1</accession>
<evidence type="ECO:0000313" key="2">
    <source>
        <dbReference type="EMBL" id="KKO47188.1"/>
    </source>
</evidence>
<dbReference type="AlphaFoldDB" id="A0A0M2VDJ1"/>
<organism evidence="2 3">
    <name type="scientific">Arsukibacterium ikkense</name>
    <dbReference type="NCBI Taxonomy" id="336831"/>
    <lineage>
        <taxon>Bacteria</taxon>
        <taxon>Pseudomonadati</taxon>
        <taxon>Pseudomonadota</taxon>
        <taxon>Gammaproteobacteria</taxon>
        <taxon>Chromatiales</taxon>
        <taxon>Chromatiaceae</taxon>
        <taxon>Arsukibacterium</taxon>
    </lineage>
</organism>
<proteinExistence type="predicted"/>
<dbReference type="RefSeq" id="WP_046555717.1">
    <property type="nucleotide sequence ID" value="NZ_LAHO01000001.1"/>
</dbReference>
<dbReference type="STRING" id="336831.WG68_00615"/>
<protein>
    <submittedName>
        <fullName evidence="2">Uncharacterized protein</fullName>
    </submittedName>
</protein>
<comment type="caution">
    <text evidence="2">The sequence shown here is derived from an EMBL/GenBank/DDBJ whole genome shotgun (WGS) entry which is preliminary data.</text>
</comment>
<evidence type="ECO:0000256" key="1">
    <source>
        <dbReference type="SAM" id="SignalP"/>
    </source>
</evidence>
<dbReference type="EMBL" id="LAHO01000001">
    <property type="protein sequence ID" value="KKO47188.1"/>
    <property type="molecule type" value="Genomic_DNA"/>
</dbReference>
<name>A0A0M2VDJ1_9GAMM</name>
<reference evidence="2 3" key="1">
    <citation type="submission" date="2015-03" db="EMBL/GenBank/DDBJ databases">
        <title>Draft genome sequences of two protease-producing strains of Arsukibacterium isolated from two cold and alkaline environments.</title>
        <authorList>
            <person name="Lylloff J.E."/>
            <person name="Skov L.B."/>
            <person name="Jepsen M."/>
            <person name="Hallin P.F."/>
            <person name="Sorensen S.J."/>
            <person name="Stougaard P."/>
            <person name="Glaring M.A."/>
        </authorList>
    </citation>
    <scope>NUCLEOTIDE SEQUENCE [LARGE SCALE GENOMIC DNA]</scope>
    <source>
        <strain evidence="2 3">GCM72</strain>
    </source>
</reference>
<gene>
    <name evidence="2" type="ORF">WG68_00615</name>
</gene>